<sequence length="242" mass="24908" precursor="true">MKNLALSLALVALASGSAFGAVTSTTAHSTDSFGFEAQLSNTDLIAGQVGVEGADNGWHPATPGEPARLIQLTDGTTGAGLNGLLNDFPGAGLPTKIVSYDLGGQDIGGINILSGNDGADGRVFMTVAIYADNSLLAYVESDLPGTLNDQGWRSTFVEIFDDASATLAAGVNDLRLEFYTVDNTGGQYRDPFAGVNPFTGIDDGLSEAFVAPLIWEVDVLPVPEPASVALLGLAGLAFARRA</sequence>
<keyword evidence="4" id="KW-1185">Reference proteome</keyword>
<evidence type="ECO:0000313" key="4">
    <source>
        <dbReference type="Proteomes" id="UP000320386"/>
    </source>
</evidence>
<evidence type="ECO:0000256" key="1">
    <source>
        <dbReference type="SAM" id="SignalP"/>
    </source>
</evidence>
<protein>
    <recommendedName>
        <fullName evidence="2">Ice-binding protein C-terminal domain-containing protein</fullName>
    </recommendedName>
</protein>
<dbReference type="RefSeq" id="WP_145445576.1">
    <property type="nucleotide sequence ID" value="NZ_CP036280.1"/>
</dbReference>
<dbReference type="NCBIfam" id="TIGR02595">
    <property type="entry name" value="PEP_CTERM"/>
    <property type="match status" value="1"/>
</dbReference>
<reference evidence="3 4" key="1">
    <citation type="submission" date="2019-02" db="EMBL/GenBank/DDBJ databases">
        <title>Deep-cultivation of Planctomycetes and their phenomic and genomic characterization uncovers novel biology.</title>
        <authorList>
            <person name="Wiegand S."/>
            <person name="Jogler M."/>
            <person name="Boedeker C."/>
            <person name="Pinto D."/>
            <person name="Vollmers J."/>
            <person name="Rivas-Marin E."/>
            <person name="Kohn T."/>
            <person name="Peeters S.H."/>
            <person name="Heuer A."/>
            <person name="Rast P."/>
            <person name="Oberbeckmann S."/>
            <person name="Bunk B."/>
            <person name="Jeske O."/>
            <person name="Meyerdierks A."/>
            <person name="Storesund J.E."/>
            <person name="Kallscheuer N."/>
            <person name="Luecker S."/>
            <person name="Lage O.M."/>
            <person name="Pohl T."/>
            <person name="Merkel B.J."/>
            <person name="Hornburger P."/>
            <person name="Mueller R.-W."/>
            <person name="Bruemmer F."/>
            <person name="Labrenz M."/>
            <person name="Spormann A.M."/>
            <person name="Op den Camp H."/>
            <person name="Overmann J."/>
            <person name="Amann R."/>
            <person name="Jetten M.S.M."/>
            <person name="Mascher T."/>
            <person name="Medema M.H."/>
            <person name="Devos D.P."/>
            <person name="Kaster A.-K."/>
            <person name="Ovreas L."/>
            <person name="Rohde M."/>
            <person name="Galperin M.Y."/>
            <person name="Jogler C."/>
        </authorList>
    </citation>
    <scope>NUCLEOTIDE SEQUENCE [LARGE SCALE GENOMIC DNA]</scope>
    <source>
        <strain evidence="3 4">Pan265</strain>
    </source>
</reference>
<dbReference type="InterPro" id="IPR013424">
    <property type="entry name" value="Ice-binding_C"/>
</dbReference>
<accession>A0A518BWT0</accession>
<dbReference type="OrthoDB" id="274772at2"/>
<dbReference type="EMBL" id="CP036280">
    <property type="protein sequence ID" value="QDU71428.1"/>
    <property type="molecule type" value="Genomic_DNA"/>
</dbReference>
<feature type="domain" description="Ice-binding protein C-terminal" evidence="2">
    <location>
        <begin position="221"/>
        <end position="241"/>
    </location>
</feature>
<feature type="signal peptide" evidence="1">
    <location>
        <begin position="1"/>
        <end position="20"/>
    </location>
</feature>
<organism evidence="3 4">
    <name type="scientific">Mucisphaera calidilacus</name>
    <dbReference type="NCBI Taxonomy" id="2527982"/>
    <lineage>
        <taxon>Bacteria</taxon>
        <taxon>Pseudomonadati</taxon>
        <taxon>Planctomycetota</taxon>
        <taxon>Phycisphaerae</taxon>
        <taxon>Phycisphaerales</taxon>
        <taxon>Phycisphaeraceae</taxon>
        <taxon>Mucisphaera</taxon>
    </lineage>
</organism>
<gene>
    <name evidence="3" type="ORF">Pan265_12780</name>
</gene>
<dbReference type="KEGG" id="mcad:Pan265_12780"/>
<dbReference type="AlphaFoldDB" id="A0A518BWT0"/>
<evidence type="ECO:0000259" key="2">
    <source>
        <dbReference type="Pfam" id="PF07589"/>
    </source>
</evidence>
<dbReference type="Proteomes" id="UP000320386">
    <property type="component" value="Chromosome"/>
</dbReference>
<name>A0A518BWT0_9BACT</name>
<feature type="chain" id="PRO_5022118374" description="Ice-binding protein C-terminal domain-containing protein" evidence="1">
    <location>
        <begin position="21"/>
        <end position="242"/>
    </location>
</feature>
<dbReference type="Pfam" id="PF07589">
    <property type="entry name" value="PEP-CTERM"/>
    <property type="match status" value="1"/>
</dbReference>
<evidence type="ECO:0000313" key="3">
    <source>
        <dbReference type="EMBL" id="QDU71428.1"/>
    </source>
</evidence>
<proteinExistence type="predicted"/>
<keyword evidence="1" id="KW-0732">Signal</keyword>